<dbReference type="GO" id="GO:0005923">
    <property type="term" value="C:bicellular tight junction"/>
    <property type="evidence" value="ECO:0007669"/>
    <property type="project" value="UniProtKB-SubCell"/>
</dbReference>
<organism evidence="11 12">
    <name type="scientific">Bos mutus</name>
    <name type="common">wild yak</name>
    <dbReference type="NCBI Taxonomy" id="72004"/>
    <lineage>
        <taxon>Eukaryota</taxon>
        <taxon>Metazoa</taxon>
        <taxon>Chordata</taxon>
        <taxon>Craniata</taxon>
        <taxon>Vertebrata</taxon>
        <taxon>Euteleostomi</taxon>
        <taxon>Mammalia</taxon>
        <taxon>Eutheria</taxon>
        <taxon>Laurasiatheria</taxon>
        <taxon>Artiodactyla</taxon>
        <taxon>Ruminantia</taxon>
        <taxon>Pecora</taxon>
        <taxon>Bovidae</taxon>
        <taxon>Bovinae</taxon>
        <taxon>Bos</taxon>
    </lineage>
</organism>
<keyword evidence="7" id="KW-0965">Cell junction</keyword>
<dbReference type="Gene3D" id="1.20.140.150">
    <property type="match status" value="1"/>
</dbReference>
<evidence type="ECO:0000256" key="7">
    <source>
        <dbReference type="ARBA" id="ARBA00022949"/>
    </source>
</evidence>
<keyword evidence="4" id="KW-0796">Tight junction</keyword>
<evidence type="ECO:0000313" key="11">
    <source>
        <dbReference type="EMBL" id="MXQ81318.1"/>
    </source>
</evidence>
<evidence type="ECO:0000256" key="5">
    <source>
        <dbReference type="ARBA" id="ARBA00022475"/>
    </source>
</evidence>
<name>A0A6B0QTV2_9CETA</name>
<sequence length="106" mass="11846">MQCKVYNLLLALPQDPQATRTFCIISLPVVPLGLLVYLLGAKCTPCMEDKDSKACLVLIFQIIFVISVVLTLITGSWTAHTIIRNFYNALVSEAQKRELRASVYLD</sequence>
<evidence type="ECO:0000256" key="8">
    <source>
        <dbReference type="ARBA" id="ARBA00022989"/>
    </source>
</evidence>
<evidence type="ECO:0000256" key="10">
    <source>
        <dbReference type="SAM" id="Phobius"/>
    </source>
</evidence>
<dbReference type="GO" id="GO:0005198">
    <property type="term" value="F:structural molecule activity"/>
    <property type="evidence" value="ECO:0007669"/>
    <property type="project" value="InterPro"/>
</dbReference>
<protein>
    <submittedName>
        <fullName evidence="11">Uncharacterized protein</fullName>
    </submittedName>
</protein>
<dbReference type="PANTHER" id="PTHR12002">
    <property type="entry name" value="CLAUDIN"/>
    <property type="match status" value="1"/>
</dbReference>
<reference evidence="11" key="1">
    <citation type="submission" date="2019-10" db="EMBL/GenBank/DDBJ databases">
        <title>The sequence and de novo assembly of the wild yak genome.</title>
        <authorList>
            <person name="Liu Y."/>
        </authorList>
    </citation>
    <scope>NUCLEOTIDE SEQUENCE [LARGE SCALE GENOMIC DNA]</scope>
    <source>
        <strain evidence="11">WY2019</strain>
    </source>
</reference>
<dbReference type="AlphaFoldDB" id="A0A6B0QTV2"/>
<evidence type="ECO:0000256" key="4">
    <source>
        <dbReference type="ARBA" id="ARBA00022427"/>
    </source>
</evidence>
<keyword evidence="6 10" id="KW-0812">Transmembrane</keyword>
<dbReference type="EMBL" id="VBQZ03000007">
    <property type="protein sequence ID" value="MXQ81318.1"/>
    <property type="molecule type" value="Genomic_DNA"/>
</dbReference>
<dbReference type="GO" id="GO:0005886">
    <property type="term" value="C:plasma membrane"/>
    <property type="evidence" value="ECO:0007669"/>
    <property type="project" value="UniProtKB-SubCell"/>
</dbReference>
<proteinExistence type="inferred from homology"/>
<keyword evidence="8 10" id="KW-1133">Transmembrane helix</keyword>
<keyword evidence="9 10" id="KW-0472">Membrane</keyword>
<dbReference type="InterPro" id="IPR006187">
    <property type="entry name" value="Claudin"/>
</dbReference>
<feature type="transmembrane region" description="Helical" evidence="10">
    <location>
        <begin position="53"/>
        <end position="77"/>
    </location>
</feature>
<evidence type="ECO:0000256" key="9">
    <source>
        <dbReference type="ARBA" id="ARBA00023136"/>
    </source>
</evidence>
<keyword evidence="5" id="KW-1003">Cell membrane</keyword>
<comment type="similarity">
    <text evidence="3">Belongs to the claudin family.</text>
</comment>
<evidence type="ECO:0000256" key="3">
    <source>
        <dbReference type="ARBA" id="ARBA00008295"/>
    </source>
</evidence>
<gene>
    <name evidence="11" type="ORF">E5288_WYG005920</name>
</gene>
<feature type="transmembrane region" description="Helical" evidence="10">
    <location>
        <begin position="18"/>
        <end position="41"/>
    </location>
</feature>
<dbReference type="Proteomes" id="UP000322234">
    <property type="component" value="Unassembled WGS sequence"/>
</dbReference>
<comment type="subcellular location">
    <subcellularLocation>
        <location evidence="1">Cell junction</location>
        <location evidence="1">Tight junction</location>
    </subcellularLocation>
    <subcellularLocation>
        <location evidence="2">Cell membrane</location>
        <topology evidence="2">Multi-pass membrane protein</topology>
    </subcellularLocation>
</comment>
<accession>A0A6B0QTV2</accession>
<evidence type="ECO:0000256" key="6">
    <source>
        <dbReference type="ARBA" id="ARBA00022692"/>
    </source>
</evidence>
<dbReference type="PRINTS" id="PR01077">
    <property type="entry name" value="CLAUDIN"/>
</dbReference>
<keyword evidence="12" id="KW-1185">Reference proteome</keyword>
<comment type="caution">
    <text evidence="11">The sequence shown here is derived from an EMBL/GenBank/DDBJ whole genome shotgun (WGS) entry which is preliminary data.</text>
</comment>
<evidence type="ECO:0000256" key="1">
    <source>
        <dbReference type="ARBA" id="ARBA00004435"/>
    </source>
</evidence>
<evidence type="ECO:0000313" key="12">
    <source>
        <dbReference type="Proteomes" id="UP000322234"/>
    </source>
</evidence>
<evidence type="ECO:0000256" key="2">
    <source>
        <dbReference type="ARBA" id="ARBA00004651"/>
    </source>
</evidence>